<dbReference type="EMBL" id="KV454015">
    <property type="protein sequence ID" value="ODV94652.1"/>
    <property type="molecule type" value="Genomic_DNA"/>
</dbReference>
<sequence length="123" mass="13870">LFLYITEDASAKLKEIIEKDNNPKLALRIQVESGGCHGFQYNLKLVDDYEKEFNAGKDAKDDNEDSMFVRDGNARVIIDKMSLEILRDSKVDYVHELIGSQFKVTESPYTTSSCGCGASFDFD</sequence>
<feature type="domain" description="Core" evidence="2">
    <location>
        <begin position="3"/>
        <end position="117"/>
    </location>
</feature>
<proteinExistence type="inferred from homology"/>
<organism evidence="3 4">
    <name type="scientific">Pachysolen tannophilus NRRL Y-2460</name>
    <dbReference type="NCBI Taxonomy" id="669874"/>
    <lineage>
        <taxon>Eukaryota</taxon>
        <taxon>Fungi</taxon>
        <taxon>Dikarya</taxon>
        <taxon>Ascomycota</taxon>
        <taxon>Saccharomycotina</taxon>
        <taxon>Pichiomycetes</taxon>
        <taxon>Pachysolenaceae</taxon>
        <taxon>Pachysolen</taxon>
    </lineage>
</organism>
<keyword evidence="4" id="KW-1185">Reference proteome</keyword>
<feature type="non-terminal residue" evidence="3">
    <location>
        <position position="123"/>
    </location>
</feature>
<dbReference type="Proteomes" id="UP000094236">
    <property type="component" value="Unassembled WGS sequence"/>
</dbReference>
<dbReference type="Gene3D" id="2.60.300.12">
    <property type="entry name" value="HesB-like domain"/>
    <property type="match status" value="1"/>
</dbReference>
<evidence type="ECO:0000256" key="1">
    <source>
        <dbReference type="ARBA" id="ARBA00006718"/>
    </source>
</evidence>
<name>A0A1E4TSC5_PACTA</name>
<dbReference type="SUPFAM" id="SSF89360">
    <property type="entry name" value="HesB-like domain"/>
    <property type="match status" value="1"/>
</dbReference>
<dbReference type="GO" id="GO:0005758">
    <property type="term" value="C:mitochondrial intermembrane space"/>
    <property type="evidence" value="ECO:0007669"/>
    <property type="project" value="EnsemblFungi"/>
</dbReference>
<dbReference type="FunFam" id="2.60.300.12:FF:000011">
    <property type="entry name" value="Iron-sulfur assembly protein 2"/>
    <property type="match status" value="1"/>
</dbReference>
<evidence type="ECO:0000259" key="2">
    <source>
        <dbReference type="Pfam" id="PF01521"/>
    </source>
</evidence>
<dbReference type="Pfam" id="PF01521">
    <property type="entry name" value="Fe-S_biosyn"/>
    <property type="match status" value="1"/>
</dbReference>
<comment type="similarity">
    <text evidence="1">Belongs to the HesB/IscA family.</text>
</comment>
<dbReference type="GO" id="GO:0009102">
    <property type="term" value="P:biotin biosynthetic process"/>
    <property type="evidence" value="ECO:0007669"/>
    <property type="project" value="EnsemblFungi"/>
</dbReference>
<dbReference type="InterPro" id="IPR000361">
    <property type="entry name" value="ATAP_core_dom"/>
</dbReference>
<dbReference type="STRING" id="669874.A0A1E4TSC5"/>
<dbReference type="InterPro" id="IPR016092">
    <property type="entry name" value="ATAP"/>
</dbReference>
<dbReference type="NCBIfam" id="TIGR00049">
    <property type="entry name" value="iron-sulfur cluster assembly accessory protein"/>
    <property type="match status" value="1"/>
</dbReference>
<dbReference type="PANTHER" id="PTHR43011:SF1">
    <property type="entry name" value="IRON-SULFUR CLUSTER ASSEMBLY 2 HOMOLOG, MITOCHONDRIAL"/>
    <property type="match status" value="1"/>
</dbReference>
<reference evidence="4" key="1">
    <citation type="submission" date="2016-05" db="EMBL/GenBank/DDBJ databases">
        <title>Comparative genomics of biotechnologically important yeasts.</title>
        <authorList>
            <consortium name="DOE Joint Genome Institute"/>
            <person name="Riley R."/>
            <person name="Haridas S."/>
            <person name="Wolfe K.H."/>
            <person name="Lopes M.R."/>
            <person name="Hittinger C.T."/>
            <person name="Goker M."/>
            <person name="Salamov A."/>
            <person name="Wisecaver J."/>
            <person name="Long T.M."/>
            <person name="Aerts A.L."/>
            <person name="Barry K."/>
            <person name="Choi C."/>
            <person name="Clum A."/>
            <person name="Coughlan A.Y."/>
            <person name="Deshpande S."/>
            <person name="Douglass A.P."/>
            <person name="Hanson S.J."/>
            <person name="Klenk H.-P."/>
            <person name="Labutti K."/>
            <person name="Lapidus A."/>
            <person name="Lindquist E."/>
            <person name="Lipzen A."/>
            <person name="Meier-Kolthoff J.P."/>
            <person name="Ohm R.A."/>
            <person name="Otillar R.P."/>
            <person name="Pangilinan J."/>
            <person name="Peng Y."/>
            <person name="Rokas A."/>
            <person name="Rosa C.A."/>
            <person name="Scheuner C."/>
            <person name="Sibirny A.A."/>
            <person name="Slot J.C."/>
            <person name="Stielow J.B."/>
            <person name="Sun H."/>
            <person name="Kurtzman C.P."/>
            <person name="Blackwell M."/>
            <person name="Grigoriev I.V."/>
            <person name="Jeffries T.W."/>
        </authorList>
    </citation>
    <scope>NUCLEOTIDE SEQUENCE [LARGE SCALE GENOMIC DNA]</scope>
    <source>
        <strain evidence="4">NRRL Y-2460</strain>
    </source>
</reference>
<dbReference type="AlphaFoldDB" id="A0A1E4TSC5"/>
<evidence type="ECO:0000313" key="3">
    <source>
        <dbReference type="EMBL" id="ODV94652.1"/>
    </source>
</evidence>
<dbReference type="GO" id="GO:0051539">
    <property type="term" value="F:4 iron, 4 sulfur cluster binding"/>
    <property type="evidence" value="ECO:0007669"/>
    <property type="project" value="TreeGrafter"/>
</dbReference>
<protein>
    <recommendedName>
        <fullName evidence="2">Core domain-containing protein</fullName>
    </recommendedName>
</protein>
<dbReference type="GO" id="GO:0005506">
    <property type="term" value="F:iron ion binding"/>
    <property type="evidence" value="ECO:0007669"/>
    <property type="project" value="EnsemblFungi"/>
</dbReference>
<dbReference type="GO" id="GO:0005759">
    <property type="term" value="C:mitochondrial matrix"/>
    <property type="evidence" value="ECO:0007669"/>
    <property type="project" value="EnsemblFungi"/>
</dbReference>
<dbReference type="PANTHER" id="PTHR43011">
    <property type="entry name" value="IRON-SULFUR CLUSTER ASSEMBLY 2 HOMOLOG, MITOCHONDRIAL"/>
    <property type="match status" value="1"/>
</dbReference>
<gene>
    <name evidence="3" type="ORF">PACTADRAFT_24180</name>
</gene>
<dbReference type="GO" id="GO:0044572">
    <property type="term" value="P:[4Fe-4S] cluster assembly"/>
    <property type="evidence" value="ECO:0007669"/>
    <property type="project" value="EnsemblFungi"/>
</dbReference>
<dbReference type="InterPro" id="IPR035903">
    <property type="entry name" value="HesB-like_dom_sf"/>
</dbReference>
<feature type="non-terminal residue" evidence="3">
    <location>
        <position position="1"/>
    </location>
</feature>
<dbReference type="OrthoDB" id="1938621at2759"/>
<accession>A0A1E4TSC5</accession>
<dbReference type="GO" id="GO:0051537">
    <property type="term" value="F:2 iron, 2 sulfur cluster binding"/>
    <property type="evidence" value="ECO:0007669"/>
    <property type="project" value="TreeGrafter"/>
</dbReference>
<evidence type="ECO:0000313" key="4">
    <source>
        <dbReference type="Proteomes" id="UP000094236"/>
    </source>
</evidence>